<dbReference type="Proteomes" id="UP000240228">
    <property type="component" value="Unassembled WGS sequence"/>
</dbReference>
<evidence type="ECO:0008006" key="4">
    <source>
        <dbReference type="Google" id="ProtNLM"/>
    </source>
</evidence>
<keyword evidence="1" id="KW-0732">Signal</keyword>
<gene>
    <name evidence="2" type="ORF">CPA40_10560</name>
</gene>
<reference evidence="3" key="1">
    <citation type="submission" date="2017-09" db="EMBL/GenBank/DDBJ databases">
        <authorList>
            <person name="Sela D.A."/>
            <person name="Albert K."/>
        </authorList>
    </citation>
    <scope>NUCLEOTIDE SEQUENCE [LARGE SCALE GENOMIC DNA]</scope>
    <source>
        <strain evidence="3">UMA51805</strain>
    </source>
</reference>
<dbReference type="InterPro" id="IPR006540">
    <property type="entry name" value="Lactococcin_972"/>
</dbReference>
<protein>
    <recommendedName>
        <fullName evidence="4">Lactococcin 972 family bacteriocin</fullName>
    </recommendedName>
</protein>
<dbReference type="AlphaFoldDB" id="A0A2T3G805"/>
<dbReference type="Gene3D" id="2.60.40.2850">
    <property type="match status" value="1"/>
</dbReference>
<dbReference type="EMBL" id="NWTX01000030">
    <property type="protein sequence ID" value="PST45541.1"/>
    <property type="molecule type" value="Genomic_DNA"/>
</dbReference>
<dbReference type="RefSeq" id="WP_107044857.1">
    <property type="nucleotide sequence ID" value="NZ_NWTX01000030.1"/>
</dbReference>
<name>A0A2T3G805_9BIFI</name>
<reference evidence="2 3" key="2">
    <citation type="submission" date="2018-03" db="EMBL/GenBank/DDBJ databases">
        <title>The comparative genomics of Bifidobacterium callitrichos reflects dietary carbohydrate utilization within the common marmoset gut.</title>
        <authorList>
            <person name="Rani A."/>
        </authorList>
    </citation>
    <scope>NUCLEOTIDE SEQUENCE [LARGE SCALE GENOMIC DNA]</scope>
    <source>
        <strain evidence="2 3">UMA51805</strain>
    </source>
</reference>
<accession>A0A2T3G805</accession>
<evidence type="ECO:0000256" key="1">
    <source>
        <dbReference type="SAM" id="SignalP"/>
    </source>
</evidence>
<keyword evidence="3" id="KW-1185">Reference proteome</keyword>
<evidence type="ECO:0000313" key="3">
    <source>
        <dbReference type="Proteomes" id="UP000240228"/>
    </source>
</evidence>
<sequence length="135" mass="14535">MGIPKKIVSVCASLILSTSAIFAGALVANASEIAGNNPAYEESVTITKDTPNTVVDNSNYGQAFFTTTYPSGGIWQYGGGIHPYSNYLHNSRYHRASLLLHTGQRIYGAYAAPGVWSRASAWVMSGTTQAFYEVF</sequence>
<feature type="signal peptide" evidence="1">
    <location>
        <begin position="1"/>
        <end position="23"/>
    </location>
</feature>
<proteinExistence type="predicted"/>
<evidence type="ECO:0000313" key="2">
    <source>
        <dbReference type="EMBL" id="PST45541.1"/>
    </source>
</evidence>
<dbReference type="NCBIfam" id="TIGR01653">
    <property type="entry name" value="lactococcin_972"/>
    <property type="match status" value="1"/>
</dbReference>
<comment type="caution">
    <text evidence="2">The sequence shown here is derived from an EMBL/GenBank/DDBJ whole genome shotgun (WGS) entry which is preliminary data.</text>
</comment>
<organism evidence="2 3">
    <name type="scientific">Bifidobacterium callitrichos</name>
    <dbReference type="NCBI Taxonomy" id="762209"/>
    <lineage>
        <taxon>Bacteria</taxon>
        <taxon>Bacillati</taxon>
        <taxon>Actinomycetota</taxon>
        <taxon>Actinomycetes</taxon>
        <taxon>Bifidobacteriales</taxon>
        <taxon>Bifidobacteriaceae</taxon>
        <taxon>Bifidobacterium</taxon>
    </lineage>
</organism>
<dbReference type="Pfam" id="PF09683">
    <property type="entry name" value="Lactococcin_972"/>
    <property type="match status" value="1"/>
</dbReference>
<feature type="chain" id="PRO_5038948057" description="Lactococcin 972 family bacteriocin" evidence="1">
    <location>
        <begin position="24"/>
        <end position="135"/>
    </location>
</feature>